<dbReference type="Proteomes" id="UP000028837">
    <property type="component" value="Unassembled WGS sequence"/>
</dbReference>
<feature type="compositionally biased region" description="Polar residues" evidence="1">
    <location>
        <begin position="41"/>
        <end position="58"/>
    </location>
</feature>
<sequence>MYALATNDSFAVDSSTWSVVEKDSELSSTFPGEGRHRLPGESTSTPRCRLNSTSTVPQETAKRREGPQSPTMCPGVAVLAAGNHGVTRGSVSLSAALSRCGCGAKVGKRQVFRLHLSGLCAMYQREMGNLTGGGLLGAERRRTPDSSFSAMRCSSQCYVRDEFNARDISHTQTVCSPFKGAERGFKGPP</sequence>
<name>A0A086K9W5_TOXGO</name>
<evidence type="ECO:0000313" key="2">
    <source>
        <dbReference type="EMBL" id="KFG41183.1"/>
    </source>
</evidence>
<accession>A0A086K9W5</accession>
<dbReference type="EMBL" id="AHZU02000709">
    <property type="protein sequence ID" value="KFG41183.1"/>
    <property type="molecule type" value="Genomic_DNA"/>
</dbReference>
<evidence type="ECO:0000256" key="1">
    <source>
        <dbReference type="SAM" id="MobiDB-lite"/>
    </source>
</evidence>
<feature type="region of interest" description="Disordered" evidence="1">
    <location>
        <begin position="23"/>
        <end position="73"/>
    </location>
</feature>
<proteinExistence type="predicted"/>
<dbReference type="AlphaFoldDB" id="A0A086K9W5"/>
<organism evidence="2 3">
    <name type="scientific">Toxoplasma gondii GAB2-2007-GAL-DOM2</name>
    <dbReference type="NCBI Taxonomy" id="1130820"/>
    <lineage>
        <taxon>Eukaryota</taxon>
        <taxon>Sar</taxon>
        <taxon>Alveolata</taxon>
        <taxon>Apicomplexa</taxon>
        <taxon>Conoidasida</taxon>
        <taxon>Coccidia</taxon>
        <taxon>Eucoccidiorida</taxon>
        <taxon>Eimeriorina</taxon>
        <taxon>Sarcocystidae</taxon>
        <taxon>Toxoplasma</taxon>
    </lineage>
</organism>
<protein>
    <submittedName>
        <fullName evidence="2">Uncharacterized protein</fullName>
    </submittedName>
</protein>
<comment type="caution">
    <text evidence="2">The sequence shown here is derived from an EMBL/GenBank/DDBJ whole genome shotgun (WGS) entry which is preliminary data.</text>
</comment>
<dbReference type="VEuPathDB" id="ToxoDB:TGDOM2_201160"/>
<gene>
    <name evidence="2" type="ORF">TGDOM2_201160</name>
</gene>
<reference evidence="2 3" key="1">
    <citation type="submission" date="2014-02" db="EMBL/GenBank/DDBJ databases">
        <authorList>
            <person name="Sibley D."/>
            <person name="Venepally P."/>
            <person name="Karamycheva S."/>
            <person name="Hadjithomas M."/>
            <person name="Khan A."/>
            <person name="Brunk B."/>
            <person name="Roos D."/>
            <person name="Caler E."/>
            <person name="Lorenzi H."/>
        </authorList>
    </citation>
    <scope>NUCLEOTIDE SEQUENCE [LARGE SCALE GENOMIC DNA]</scope>
    <source>
        <strain evidence="2 3">GAB2-2007-GAL-DOM2</strain>
    </source>
</reference>
<evidence type="ECO:0000313" key="3">
    <source>
        <dbReference type="Proteomes" id="UP000028837"/>
    </source>
</evidence>